<dbReference type="Proteomes" id="UP001159405">
    <property type="component" value="Unassembled WGS sequence"/>
</dbReference>
<feature type="domain" description="SAM" evidence="6">
    <location>
        <begin position="571"/>
        <end position="634"/>
    </location>
</feature>
<evidence type="ECO:0000256" key="1">
    <source>
        <dbReference type="ARBA" id="ARBA00007547"/>
    </source>
</evidence>
<dbReference type="InterPro" id="IPR013761">
    <property type="entry name" value="SAM/pointed_sf"/>
</dbReference>
<accession>A0ABN8NYZ2</accession>
<dbReference type="InterPro" id="IPR001660">
    <property type="entry name" value="SAM"/>
</dbReference>
<dbReference type="InterPro" id="IPR037618">
    <property type="entry name" value="LIPB1/2_SAM_2nd"/>
</dbReference>
<evidence type="ECO:0000256" key="3">
    <source>
        <dbReference type="ARBA" id="ARBA00023054"/>
    </source>
</evidence>
<evidence type="ECO:0000313" key="8">
    <source>
        <dbReference type="Proteomes" id="UP001159405"/>
    </source>
</evidence>
<dbReference type="PANTHER" id="PTHR12587:SF14">
    <property type="entry name" value="AT31531P"/>
    <property type="match status" value="1"/>
</dbReference>
<dbReference type="SMART" id="SM00454">
    <property type="entry name" value="SAM"/>
    <property type="match status" value="3"/>
</dbReference>
<evidence type="ECO:0000256" key="4">
    <source>
        <dbReference type="SAM" id="Coils"/>
    </source>
</evidence>
<gene>
    <name evidence="7" type="ORF">PLOB_00032955</name>
</gene>
<dbReference type="InterPro" id="IPR029515">
    <property type="entry name" value="Liprin"/>
</dbReference>
<dbReference type="InterPro" id="IPR037619">
    <property type="entry name" value="LIPB1/2_SAM_3rd"/>
</dbReference>
<evidence type="ECO:0000256" key="2">
    <source>
        <dbReference type="ARBA" id="ARBA00022737"/>
    </source>
</evidence>
<dbReference type="InterPro" id="IPR037617">
    <property type="entry name" value="LIPB1/2_SAM_1"/>
</dbReference>
<feature type="region of interest" description="Disordered" evidence="5">
    <location>
        <begin position="298"/>
        <end position="350"/>
    </location>
</feature>
<name>A0ABN8NYZ2_9CNID</name>
<dbReference type="CDD" id="cd09569">
    <property type="entry name" value="SAM_liprin-beta1_2_repeat3"/>
    <property type="match status" value="1"/>
</dbReference>
<dbReference type="CDD" id="cd09566">
    <property type="entry name" value="SAM_liprin-beta1_2_repeat2"/>
    <property type="match status" value="1"/>
</dbReference>
<dbReference type="Pfam" id="PF26022">
    <property type="entry name" value="CC_Liprin_beta"/>
    <property type="match status" value="1"/>
</dbReference>
<dbReference type="Gene3D" id="1.10.150.50">
    <property type="entry name" value="Transcription Factor, Ets-1"/>
    <property type="match status" value="3"/>
</dbReference>
<organism evidence="7 8">
    <name type="scientific">Porites lobata</name>
    <dbReference type="NCBI Taxonomy" id="104759"/>
    <lineage>
        <taxon>Eukaryota</taxon>
        <taxon>Metazoa</taxon>
        <taxon>Cnidaria</taxon>
        <taxon>Anthozoa</taxon>
        <taxon>Hexacorallia</taxon>
        <taxon>Scleractinia</taxon>
        <taxon>Fungiina</taxon>
        <taxon>Poritidae</taxon>
        <taxon>Porites</taxon>
    </lineage>
</organism>
<dbReference type="PROSITE" id="PS50105">
    <property type="entry name" value="SAM_DOMAIN"/>
    <property type="match status" value="2"/>
</dbReference>
<dbReference type="InterPro" id="IPR058914">
    <property type="entry name" value="LIPB1/2_CC"/>
</dbReference>
<dbReference type="EMBL" id="CALNXK010000043">
    <property type="protein sequence ID" value="CAH3127475.1"/>
    <property type="molecule type" value="Genomic_DNA"/>
</dbReference>
<evidence type="ECO:0000256" key="5">
    <source>
        <dbReference type="SAM" id="MobiDB-lite"/>
    </source>
</evidence>
<evidence type="ECO:0000259" key="6">
    <source>
        <dbReference type="PROSITE" id="PS50105"/>
    </source>
</evidence>
<feature type="domain" description="SAM" evidence="6">
    <location>
        <begin position="499"/>
        <end position="563"/>
    </location>
</feature>
<comment type="similarity">
    <text evidence="1">Belongs to the liprin family. Liprin-beta subfamily.</text>
</comment>
<keyword evidence="3 4" id="KW-0175">Coiled coil</keyword>
<feature type="region of interest" description="Disordered" evidence="5">
    <location>
        <begin position="800"/>
        <end position="819"/>
    </location>
</feature>
<sequence length="852" mass="95302">MAGAASDAASMLAEALQKMDGLISDDQLIMESLKSQYHGHVTTNNRILSLVEELRAHVEELPINTRSAIEVPESTVALLIDWLRSMQTTFKSERHQGEPLTNGEAHISLVSRLEAEKESMILQVSVLTDQVEAQGEKIRDLEFTKEEMQIKLEEAEQLLDSETLKSSNLLKKKLELETEVSSLQKALNKLNPGSGSTEGSERYESLLAEKDMEIEMLKDHIEVLLDEQETLNGPDHTEGQPSMALKSQLREKASEVNQLKMEVDSLTASCQEKDQQLQEAQQSILKFKRIEEMLMKANQQKGSDGSPVVSLDGMDSSSVHSADALTTPSSTSSPEPYSHQTPSSHSRPGLLTESYTQAVNNPVTPSLRALKTQTPPSPSNRKRHGIRASFGKGLMKLRGHKSSSEPSLVATDHADKEHIQIKDIAKEQERNPSQNQDEEKKKNLSKFGKAFIKLRRTKSLSMNPNERVGPAVKTLDLKRFTNHSHRDYGDQLELPFGQWSPQMVVSWLDDLGLGQYSLQCGRHITCGQDLLRASPSQLEKDLGFKNPLHRKKLQLALQALISEGPDVMGRLSNHWVLGWLEDIGLPQYKDAFSEGSVDGRMLNYLTFSDMLHLKVHNALHHISIKRAIQCLRLHNFHPNCLKRHPVDESWLKGADVLLWTNGRVTEWLRLVDLAEYAPNLRGSGVHGALMILDPRFTAESLAALLSIPTSKTLLRRHLATHFQSLVGAECHCVKEEAAADPTFQQLMPGIKHKIVKRTVSLGALRKRGKGDLELDDYVCPMDLEVPPALKSYVMQRGRRSTDSIRSRIRSDDEGSLQTDEHVSGTIGAFSQELDSLTHMLKEERHNARDALI</sequence>
<comment type="caution">
    <text evidence="7">The sequence shown here is derived from an EMBL/GenBank/DDBJ whole genome shotgun (WGS) entry which is preliminary data.</text>
</comment>
<feature type="region of interest" description="Disordered" evidence="5">
    <location>
        <begin position="425"/>
        <end position="444"/>
    </location>
</feature>
<feature type="compositionally biased region" description="Low complexity" evidence="5">
    <location>
        <begin position="326"/>
        <end position="338"/>
    </location>
</feature>
<dbReference type="Pfam" id="PF07647">
    <property type="entry name" value="SAM_2"/>
    <property type="match status" value="1"/>
</dbReference>
<protein>
    <recommendedName>
        <fullName evidence="6">SAM domain-containing protein</fullName>
    </recommendedName>
</protein>
<proteinExistence type="inferred from homology"/>
<dbReference type="Pfam" id="PF00536">
    <property type="entry name" value="SAM_1"/>
    <property type="match status" value="2"/>
</dbReference>
<dbReference type="CDD" id="cd09563">
    <property type="entry name" value="SAM_liprin-beta1_2_repeat1"/>
    <property type="match status" value="1"/>
</dbReference>
<dbReference type="SUPFAM" id="SSF47769">
    <property type="entry name" value="SAM/Pointed domain"/>
    <property type="match status" value="3"/>
</dbReference>
<keyword evidence="2" id="KW-0677">Repeat</keyword>
<dbReference type="Gene3D" id="1.20.5.340">
    <property type="match status" value="1"/>
</dbReference>
<reference evidence="7 8" key="1">
    <citation type="submission" date="2022-05" db="EMBL/GenBank/DDBJ databases">
        <authorList>
            <consortium name="Genoscope - CEA"/>
            <person name="William W."/>
        </authorList>
    </citation>
    <scope>NUCLEOTIDE SEQUENCE [LARGE SCALE GENOMIC DNA]</scope>
</reference>
<feature type="region of interest" description="Disordered" evidence="5">
    <location>
        <begin position="362"/>
        <end position="388"/>
    </location>
</feature>
<feature type="coiled-coil region" evidence="4">
    <location>
        <begin position="110"/>
        <end position="172"/>
    </location>
</feature>
<feature type="region of interest" description="Disordered" evidence="5">
    <location>
        <begin position="231"/>
        <end position="251"/>
    </location>
</feature>
<keyword evidence="8" id="KW-1185">Reference proteome</keyword>
<evidence type="ECO:0000313" key="7">
    <source>
        <dbReference type="EMBL" id="CAH3127475.1"/>
    </source>
</evidence>
<dbReference type="PANTHER" id="PTHR12587">
    <property type="entry name" value="LAR INTERACTING PROTEIN LIP -RELATED PROTEIN"/>
    <property type="match status" value="1"/>
</dbReference>